<organism evidence="2 3">
    <name type="scientific">Paenibacillus abyssi</name>
    <dbReference type="NCBI Taxonomy" id="1340531"/>
    <lineage>
        <taxon>Bacteria</taxon>
        <taxon>Bacillati</taxon>
        <taxon>Bacillota</taxon>
        <taxon>Bacilli</taxon>
        <taxon>Bacillales</taxon>
        <taxon>Paenibacillaceae</taxon>
        <taxon>Paenibacillus</taxon>
    </lineage>
</organism>
<dbReference type="SUPFAM" id="SSF89550">
    <property type="entry name" value="PHP domain-like"/>
    <property type="match status" value="1"/>
</dbReference>
<dbReference type="PANTHER" id="PTHR42924">
    <property type="entry name" value="EXONUCLEASE"/>
    <property type="match status" value="1"/>
</dbReference>
<dbReference type="RefSeq" id="WP_188532114.1">
    <property type="nucleotide sequence ID" value="NZ_BMGR01000010.1"/>
</dbReference>
<protein>
    <submittedName>
        <fullName evidence="2">PHP-like protein</fullName>
    </submittedName>
</protein>
<dbReference type="SMART" id="SM00481">
    <property type="entry name" value="POLIIIAc"/>
    <property type="match status" value="1"/>
</dbReference>
<sequence length="284" mass="30677">MAIKRADLHTHTTASDGTRSPADVVRLAASSGLAAVAITDHDTMAGVAEAIEEGSRIGIQVVPGVEISASANGKDIHVLGYYPDWHNEVWLERLQQLRQGRALRNERIIGKLSQLGITITLEEVYAAAGKTGSDDETVGRPHIAAVLVDKGIALSVSEAFDTLLGSGKPGFVSVPRITPFEAVDWIREAGGTSIIAHPGLYGEDELVEELIRYGIGGVEVYHSDHSKQEEERYLKLARRYQVIETGGSDYHGERGGVVYHGGIGSRSVHAGVLMQLNPVWRKKE</sequence>
<comment type="caution">
    <text evidence="2">The sequence shown here is derived from an EMBL/GenBank/DDBJ whole genome shotgun (WGS) entry which is preliminary data.</text>
</comment>
<dbReference type="Gene3D" id="3.20.20.140">
    <property type="entry name" value="Metal-dependent hydrolases"/>
    <property type="match status" value="1"/>
</dbReference>
<dbReference type="Gene3D" id="1.10.150.650">
    <property type="match status" value="1"/>
</dbReference>
<dbReference type="InterPro" id="IPR003141">
    <property type="entry name" value="Pol/His_phosphatase_N"/>
</dbReference>
<dbReference type="InterPro" id="IPR016195">
    <property type="entry name" value="Pol/histidinol_Pase-like"/>
</dbReference>
<dbReference type="Pfam" id="PF02811">
    <property type="entry name" value="PHP"/>
    <property type="match status" value="1"/>
</dbReference>
<gene>
    <name evidence="2" type="ORF">GCM10010916_32430</name>
</gene>
<evidence type="ECO:0000313" key="3">
    <source>
        <dbReference type="Proteomes" id="UP000644756"/>
    </source>
</evidence>
<dbReference type="Proteomes" id="UP000644756">
    <property type="component" value="Unassembled WGS sequence"/>
</dbReference>
<dbReference type="InterPro" id="IPR004013">
    <property type="entry name" value="PHP_dom"/>
</dbReference>
<dbReference type="GO" id="GO:0035312">
    <property type="term" value="F:5'-3' DNA exonuclease activity"/>
    <property type="evidence" value="ECO:0007669"/>
    <property type="project" value="TreeGrafter"/>
</dbReference>
<dbReference type="AlphaFoldDB" id="A0A917D6S9"/>
<dbReference type="CDD" id="cd07438">
    <property type="entry name" value="PHP_HisPPase_AMP"/>
    <property type="match status" value="1"/>
</dbReference>
<reference evidence="2" key="2">
    <citation type="submission" date="2020-09" db="EMBL/GenBank/DDBJ databases">
        <authorList>
            <person name="Sun Q."/>
            <person name="Zhou Y."/>
        </authorList>
    </citation>
    <scope>NUCLEOTIDE SEQUENCE</scope>
    <source>
        <strain evidence="2">CGMCC 1.12987</strain>
    </source>
</reference>
<evidence type="ECO:0000259" key="1">
    <source>
        <dbReference type="SMART" id="SM00481"/>
    </source>
</evidence>
<dbReference type="InterPro" id="IPR052018">
    <property type="entry name" value="PHP_domain"/>
</dbReference>
<evidence type="ECO:0000313" key="2">
    <source>
        <dbReference type="EMBL" id="GGG13039.1"/>
    </source>
</evidence>
<reference evidence="2" key="1">
    <citation type="journal article" date="2014" name="Int. J. Syst. Evol. Microbiol.">
        <title>Complete genome sequence of Corynebacterium casei LMG S-19264T (=DSM 44701T), isolated from a smear-ripened cheese.</title>
        <authorList>
            <consortium name="US DOE Joint Genome Institute (JGI-PGF)"/>
            <person name="Walter F."/>
            <person name="Albersmeier A."/>
            <person name="Kalinowski J."/>
            <person name="Ruckert C."/>
        </authorList>
    </citation>
    <scope>NUCLEOTIDE SEQUENCE</scope>
    <source>
        <strain evidence="2">CGMCC 1.12987</strain>
    </source>
</reference>
<keyword evidence="3" id="KW-1185">Reference proteome</keyword>
<proteinExistence type="predicted"/>
<feature type="domain" description="Polymerase/histidinol phosphatase N-terminal" evidence="1">
    <location>
        <begin position="6"/>
        <end position="71"/>
    </location>
</feature>
<name>A0A917D6S9_9BACL</name>
<dbReference type="GO" id="GO:0004534">
    <property type="term" value="F:5'-3' RNA exonuclease activity"/>
    <property type="evidence" value="ECO:0007669"/>
    <property type="project" value="TreeGrafter"/>
</dbReference>
<dbReference type="PANTHER" id="PTHR42924:SF3">
    <property type="entry name" value="POLYMERASE_HISTIDINOL PHOSPHATASE N-TERMINAL DOMAIN-CONTAINING PROTEIN"/>
    <property type="match status" value="1"/>
</dbReference>
<dbReference type="EMBL" id="BMGR01000010">
    <property type="protein sequence ID" value="GGG13039.1"/>
    <property type="molecule type" value="Genomic_DNA"/>
</dbReference>
<accession>A0A917D6S9</accession>